<comment type="caution">
    <text evidence="1">The sequence shown here is derived from an EMBL/GenBank/DDBJ whole genome shotgun (WGS) entry which is preliminary data.</text>
</comment>
<accession>A0ABR2USF6</accession>
<evidence type="ECO:0000313" key="1">
    <source>
        <dbReference type="EMBL" id="KAK9417607.1"/>
    </source>
</evidence>
<dbReference type="Proteomes" id="UP001408356">
    <property type="component" value="Unassembled WGS sequence"/>
</dbReference>
<protein>
    <submittedName>
        <fullName evidence="1">Ecp2 effector protein domain-containing protein</fullName>
    </submittedName>
</protein>
<evidence type="ECO:0000313" key="2">
    <source>
        <dbReference type="Proteomes" id="UP001408356"/>
    </source>
</evidence>
<proteinExistence type="predicted"/>
<name>A0ABR2USF6_9PEZI</name>
<sequence length="85" mass="9643">MLSRIGISEAVVRHVQSALKGHYLAGEDRIECGVDTYQNKWKFYIKNTGNRDASLSQHDIWNYLQMEAKACQYGGDSAHSLWPAI</sequence>
<gene>
    <name evidence="1" type="ORF">SUNI508_01364</name>
</gene>
<organism evidence="1 2">
    <name type="scientific">Seiridium unicorne</name>
    <dbReference type="NCBI Taxonomy" id="138068"/>
    <lineage>
        <taxon>Eukaryota</taxon>
        <taxon>Fungi</taxon>
        <taxon>Dikarya</taxon>
        <taxon>Ascomycota</taxon>
        <taxon>Pezizomycotina</taxon>
        <taxon>Sordariomycetes</taxon>
        <taxon>Xylariomycetidae</taxon>
        <taxon>Amphisphaeriales</taxon>
        <taxon>Sporocadaceae</taxon>
        <taxon>Seiridium</taxon>
    </lineage>
</organism>
<reference evidence="1 2" key="1">
    <citation type="journal article" date="2024" name="J. Plant Pathol.">
        <title>Sequence and assembly of the genome of Seiridium unicorne, isolate CBS 538.82, causal agent of cypress canker disease.</title>
        <authorList>
            <person name="Scali E."/>
            <person name="Rocca G.D."/>
            <person name="Danti R."/>
            <person name="Garbelotto M."/>
            <person name="Barberini S."/>
            <person name="Baroncelli R."/>
            <person name="Emiliani G."/>
        </authorList>
    </citation>
    <scope>NUCLEOTIDE SEQUENCE [LARGE SCALE GENOMIC DNA]</scope>
    <source>
        <strain evidence="1 2">BM-138-508</strain>
    </source>
</reference>
<dbReference type="EMBL" id="JARVKF010000396">
    <property type="protein sequence ID" value="KAK9417607.1"/>
    <property type="molecule type" value="Genomic_DNA"/>
</dbReference>
<keyword evidence="2" id="KW-1185">Reference proteome</keyword>